<evidence type="ECO:0000256" key="1">
    <source>
        <dbReference type="SAM" id="Phobius"/>
    </source>
</evidence>
<dbReference type="Proteomes" id="UP000095042">
    <property type="component" value="Unassembled WGS sequence"/>
</dbReference>
<sequence length="179" mass="19207">MWSRFILLLIAVVALPAAAEANVVWPAALLTERLLAWWIIGASLVIEALFVWAAFRLPFWKTVWATLAANAVSAAVGLFLLPFLGILLEASLQGSGIATKIDWDAFSLAGWIATFAIAVAFNLAIELAVFRYGYGLRIGRWAAGLILLANVITVGLALVSLDVVPNEGYREISPGIVGE</sequence>
<reference evidence="2 3" key="1">
    <citation type="journal article" date="2016" name="Environ. Microbiol.">
        <title>New Methyloceanibacter diversity from North Sea sediments includes methanotroph containing solely the soluble methane monooxygenase.</title>
        <authorList>
            <person name="Vekeman B."/>
            <person name="Kerckhof F.M."/>
            <person name="Cremers G."/>
            <person name="de Vos P."/>
            <person name="Vandamme P."/>
            <person name="Boon N."/>
            <person name="Op den Camp H.J."/>
            <person name="Heylen K."/>
        </authorList>
    </citation>
    <scope>NUCLEOTIDE SEQUENCE [LARGE SCALE GENOMIC DNA]</scope>
    <source>
        <strain evidence="2 3">R-67177</strain>
    </source>
</reference>
<accession>A0A1E3W8V3</accession>
<keyword evidence="3" id="KW-1185">Reference proteome</keyword>
<dbReference type="RefSeq" id="WP_069624572.1">
    <property type="nucleotide sequence ID" value="NZ_LPWD01000363.1"/>
</dbReference>
<name>A0A1E3W8V3_9HYPH</name>
<evidence type="ECO:0000313" key="2">
    <source>
        <dbReference type="EMBL" id="ODS02243.1"/>
    </source>
</evidence>
<dbReference type="EMBL" id="LPWD01000363">
    <property type="protein sequence ID" value="ODS02243.1"/>
    <property type="molecule type" value="Genomic_DNA"/>
</dbReference>
<organism evidence="2 3">
    <name type="scientific">Methyloceanibacter marginalis</name>
    <dbReference type="NCBI Taxonomy" id="1774971"/>
    <lineage>
        <taxon>Bacteria</taxon>
        <taxon>Pseudomonadati</taxon>
        <taxon>Pseudomonadota</taxon>
        <taxon>Alphaproteobacteria</taxon>
        <taxon>Hyphomicrobiales</taxon>
        <taxon>Hyphomicrobiaceae</taxon>
        <taxon>Methyloceanibacter</taxon>
    </lineage>
</organism>
<feature type="transmembrane region" description="Helical" evidence="1">
    <location>
        <begin position="35"/>
        <end position="55"/>
    </location>
</feature>
<feature type="transmembrane region" description="Helical" evidence="1">
    <location>
        <begin position="108"/>
        <end position="129"/>
    </location>
</feature>
<keyword evidence="1" id="KW-1133">Transmembrane helix</keyword>
<evidence type="ECO:0000313" key="3">
    <source>
        <dbReference type="Proteomes" id="UP000095042"/>
    </source>
</evidence>
<keyword evidence="1" id="KW-0472">Membrane</keyword>
<feature type="transmembrane region" description="Helical" evidence="1">
    <location>
        <begin position="141"/>
        <end position="161"/>
    </location>
</feature>
<gene>
    <name evidence="2" type="ORF">AUC71_16370</name>
</gene>
<proteinExistence type="predicted"/>
<keyword evidence="1" id="KW-0812">Transmembrane</keyword>
<comment type="caution">
    <text evidence="2">The sequence shown here is derived from an EMBL/GenBank/DDBJ whole genome shotgun (WGS) entry which is preliminary data.</text>
</comment>
<feature type="transmembrane region" description="Helical" evidence="1">
    <location>
        <begin position="67"/>
        <end position="88"/>
    </location>
</feature>
<dbReference type="AlphaFoldDB" id="A0A1E3W8V3"/>
<protein>
    <submittedName>
        <fullName evidence="2">Uncharacterized protein</fullName>
    </submittedName>
</protein>